<evidence type="ECO:0000313" key="2">
    <source>
        <dbReference type="EMBL" id="CAI9268815.1"/>
    </source>
</evidence>
<organism evidence="2 3">
    <name type="scientific">Lactuca saligna</name>
    <name type="common">Willowleaf lettuce</name>
    <dbReference type="NCBI Taxonomy" id="75948"/>
    <lineage>
        <taxon>Eukaryota</taxon>
        <taxon>Viridiplantae</taxon>
        <taxon>Streptophyta</taxon>
        <taxon>Embryophyta</taxon>
        <taxon>Tracheophyta</taxon>
        <taxon>Spermatophyta</taxon>
        <taxon>Magnoliopsida</taxon>
        <taxon>eudicotyledons</taxon>
        <taxon>Gunneridae</taxon>
        <taxon>Pentapetalae</taxon>
        <taxon>asterids</taxon>
        <taxon>campanulids</taxon>
        <taxon>Asterales</taxon>
        <taxon>Asteraceae</taxon>
        <taxon>Cichorioideae</taxon>
        <taxon>Cichorieae</taxon>
        <taxon>Lactucinae</taxon>
        <taxon>Lactuca</taxon>
    </lineage>
</organism>
<evidence type="ECO:0000256" key="1">
    <source>
        <dbReference type="SAM" id="MobiDB-lite"/>
    </source>
</evidence>
<dbReference type="AlphaFoldDB" id="A0AA35Y8A0"/>
<accession>A0AA35Y8A0</accession>
<dbReference type="EMBL" id="OX465077">
    <property type="protein sequence ID" value="CAI9268815.1"/>
    <property type="molecule type" value="Genomic_DNA"/>
</dbReference>
<dbReference type="Proteomes" id="UP001177003">
    <property type="component" value="Chromosome 1"/>
</dbReference>
<protein>
    <submittedName>
        <fullName evidence="2">Uncharacterized protein</fullName>
    </submittedName>
</protein>
<sequence>MIIHLHHHHLVITHQYHHLVIIHYHHLIPLLALPLHFITFLPKTDDVKNGENQELVMMILIPIQPEQFELEREDNQGTMVIIQFEPVSEDQPMPEADNDQFKTDNDDYEGYLDMEFMAQNATALTVVYHGASFDREIPQGTHSEFESDDDQLNPRKRKASFSGGTNEVEA</sequence>
<reference evidence="2" key="1">
    <citation type="submission" date="2023-04" db="EMBL/GenBank/DDBJ databases">
        <authorList>
            <person name="Vijverberg K."/>
            <person name="Xiong W."/>
            <person name="Schranz E."/>
        </authorList>
    </citation>
    <scope>NUCLEOTIDE SEQUENCE</scope>
</reference>
<keyword evidence="3" id="KW-1185">Reference proteome</keyword>
<gene>
    <name evidence="2" type="ORF">LSALG_LOCUS9218</name>
</gene>
<name>A0AA35Y8A0_LACSI</name>
<proteinExistence type="predicted"/>
<feature type="region of interest" description="Disordered" evidence="1">
    <location>
        <begin position="138"/>
        <end position="170"/>
    </location>
</feature>
<evidence type="ECO:0000313" key="3">
    <source>
        <dbReference type="Proteomes" id="UP001177003"/>
    </source>
</evidence>